<dbReference type="EMBL" id="JACVEL010000001">
    <property type="protein sequence ID" value="MBC9811192.1"/>
    <property type="molecule type" value="Genomic_DNA"/>
</dbReference>
<name>A0A8J6P471_9FLAO</name>
<dbReference type="Pfam" id="PF06713">
    <property type="entry name" value="bPH_4"/>
    <property type="match status" value="1"/>
</dbReference>
<protein>
    <submittedName>
        <fullName evidence="3">PH domain-containing protein</fullName>
    </submittedName>
</protein>
<evidence type="ECO:0000313" key="4">
    <source>
        <dbReference type="Proteomes" id="UP000652681"/>
    </source>
</evidence>
<feature type="transmembrane region" description="Helical" evidence="1">
    <location>
        <begin position="37"/>
        <end position="55"/>
    </location>
</feature>
<feature type="domain" description="Uncharacterized protein YyaB-like PH" evidence="2">
    <location>
        <begin position="59"/>
        <end position="132"/>
    </location>
</feature>
<keyword evidence="4" id="KW-1185">Reference proteome</keyword>
<evidence type="ECO:0000259" key="2">
    <source>
        <dbReference type="Pfam" id="PF06713"/>
    </source>
</evidence>
<evidence type="ECO:0000256" key="1">
    <source>
        <dbReference type="SAM" id="Phobius"/>
    </source>
</evidence>
<sequence>MSTPHTYPSKIGLGLSLFIAIALIGTSIPMLLEHPVFWMGIAINATVALFITYTFTNLRYSIEQETLLIRCGFLYKKSIPIHAIKRIEESRSPLSSPAASMDRLEIIYNKFDSILISPKEKQAFIEELVKNNPEIVVLYRKK</sequence>
<feature type="transmembrane region" description="Helical" evidence="1">
    <location>
        <begin position="12"/>
        <end position="31"/>
    </location>
</feature>
<keyword evidence="1" id="KW-0812">Transmembrane</keyword>
<dbReference type="GO" id="GO:0030153">
    <property type="term" value="P:bacteriocin immunity"/>
    <property type="evidence" value="ECO:0007669"/>
    <property type="project" value="InterPro"/>
</dbReference>
<keyword evidence="1" id="KW-0472">Membrane</keyword>
<dbReference type="InterPro" id="IPR009589">
    <property type="entry name" value="PH_YyaB-like"/>
</dbReference>
<dbReference type="RefSeq" id="WP_216713332.1">
    <property type="nucleotide sequence ID" value="NZ_JACVEL010000001.1"/>
</dbReference>
<gene>
    <name evidence="3" type="ORF">H9Y05_01775</name>
</gene>
<reference evidence="3" key="1">
    <citation type="submission" date="2020-09" db="EMBL/GenBank/DDBJ databases">
        <title>Taishania pollutisoli gen. nov., sp. nov., Isolated from Tetrabromobisphenol A-Contaminated Soil.</title>
        <authorList>
            <person name="Chen Q."/>
        </authorList>
    </citation>
    <scope>NUCLEOTIDE SEQUENCE</scope>
    <source>
        <strain evidence="3">CZZ-1</strain>
    </source>
</reference>
<proteinExistence type="predicted"/>
<accession>A0A8J6P471</accession>
<comment type="caution">
    <text evidence="3">The sequence shown here is derived from an EMBL/GenBank/DDBJ whole genome shotgun (WGS) entry which is preliminary data.</text>
</comment>
<dbReference type="Proteomes" id="UP000652681">
    <property type="component" value="Unassembled WGS sequence"/>
</dbReference>
<evidence type="ECO:0000313" key="3">
    <source>
        <dbReference type="EMBL" id="MBC9811192.1"/>
    </source>
</evidence>
<dbReference type="AlphaFoldDB" id="A0A8J6P471"/>
<organism evidence="3 4">
    <name type="scientific">Taishania pollutisoli</name>
    <dbReference type="NCBI Taxonomy" id="2766479"/>
    <lineage>
        <taxon>Bacteria</taxon>
        <taxon>Pseudomonadati</taxon>
        <taxon>Bacteroidota</taxon>
        <taxon>Flavobacteriia</taxon>
        <taxon>Flavobacteriales</taxon>
        <taxon>Crocinitomicaceae</taxon>
        <taxon>Taishania</taxon>
    </lineage>
</organism>
<keyword evidence="1" id="KW-1133">Transmembrane helix</keyword>